<organism evidence="1 2">
    <name type="scientific">Cyphomyrmex costatus</name>
    <dbReference type="NCBI Taxonomy" id="456900"/>
    <lineage>
        <taxon>Eukaryota</taxon>
        <taxon>Metazoa</taxon>
        <taxon>Ecdysozoa</taxon>
        <taxon>Arthropoda</taxon>
        <taxon>Hexapoda</taxon>
        <taxon>Insecta</taxon>
        <taxon>Pterygota</taxon>
        <taxon>Neoptera</taxon>
        <taxon>Endopterygota</taxon>
        <taxon>Hymenoptera</taxon>
        <taxon>Apocrita</taxon>
        <taxon>Aculeata</taxon>
        <taxon>Formicoidea</taxon>
        <taxon>Formicidae</taxon>
        <taxon>Myrmicinae</taxon>
        <taxon>Cyphomyrmex</taxon>
    </lineage>
</organism>
<reference evidence="1 2" key="1">
    <citation type="submission" date="2016-03" db="EMBL/GenBank/DDBJ databases">
        <title>Cyphomyrmex costatus WGS genome.</title>
        <authorList>
            <person name="Nygaard S."/>
            <person name="Hu H."/>
            <person name="Boomsma J."/>
            <person name="Zhang G."/>
        </authorList>
    </citation>
    <scope>NUCLEOTIDE SEQUENCE [LARGE SCALE GENOMIC DNA]</scope>
    <source>
        <strain evidence="1">MS0001</strain>
        <tissue evidence="1">Whole body</tissue>
    </source>
</reference>
<evidence type="ECO:0000313" key="2">
    <source>
        <dbReference type="Proteomes" id="UP000078542"/>
    </source>
</evidence>
<dbReference type="AlphaFoldDB" id="A0A195C2B4"/>
<protein>
    <submittedName>
        <fullName evidence="1">Uncharacterized protein</fullName>
    </submittedName>
</protein>
<keyword evidence="2" id="KW-1185">Reference proteome</keyword>
<dbReference type="EMBL" id="KQ978344">
    <property type="protein sequence ID" value="KYM94967.1"/>
    <property type="molecule type" value="Genomic_DNA"/>
</dbReference>
<dbReference type="Proteomes" id="UP000078542">
    <property type="component" value="Unassembled WGS sequence"/>
</dbReference>
<gene>
    <name evidence="1" type="ORF">ALC62_14562</name>
</gene>
<accession>A0A195C2B4</accession>
<name>A0A195C2B4_9HYME</name>
<evidence type="ECO:0000313" key="1">
    <source>
        <dbReference type="EMBL" id="KYM94967.1"/>
    </source>
</evidence>
<sequence length="278" mass="31849">MKRKIMIRFFQWFLVAGQFLRQSRNIVIRFFLLISHLCRTRTFVLHFFINNSIVRNFIHSTINDVILSTDFSRSAINFAFSQVISERSVNISKSDSWLAFIRLFSKFVGFKLSLIISLSLCWSRFNFSASIFVFKVSILSSFFENSFPISDLNVSFNPSFFCASSSVQSSMISSNLFLFFLDLASSDFLLDFLLDFVTPFFLSGFSKFSFCVIINEQEIEVSVNDEELSFGIFIGIIGSSFVIDFFSQDSTFSSTELTFLSKSSLFFISTSEILSALI</sequence>
<proteinExistence type="predicted"/>